<evidence type="ECO:0000313" key="2">
    <source>
        <dbReference type="EMBL" id="NME61960.1"/>
    </source>
</evidence>
<evidence type="ECO:0000313" key="3">
    <source>
        <dbReference type="Proteomes" id="UP000588369"/>
    </source>
</evidence>
<gene>
    <name evidence="2" type="ORF">HF844_03950</name>
</gene>
<feature type="region of interest" description="Disordered" evidence="1">
    <location>
        <begin position="133"/>
        <end position="155"/>
    </location>
</feature>
<dbReference type="RefSeq" id="WP_168984054.1">
    <property type="nucleotide sequence ID" value="NZ_JABAGI010000003.1"/>
</dbReference>
<evidence type="ECO:0000256" key="1">
    <source>
        <dbReference type="SAM" id="MobiDB-lite"/>
    </source>
</evidence>
<protein>
    <submittedName>
        <fullName evidence="2">Uncharacterized protein</fullName>
    </submittedName>
</protein>
<feature type="compositionally biased region" description="Basic and acidic residues" evidence="1">
    <location>
        <begin position="139"/>
        <end position="148"/>
    </location>
</feature>
<comment type="caution">
    <text evidence="2">The sequence shown here is derived from an EMBL/GenBank/DDBJ whole genome shotgun (WGS) entry which is preliminary data.</text>
</comment>
<reference evidence="2 3" key="1">
    <citation type="submission" date="2020-04" db="EMBL/GenBank/DDBJ databases">
        <authorList>
            <person name="Hitch T.C.A."/>
            <person name="Wylensek D."/>
            <person name="Clavel T."/>
        </authorList>
    </citation>
    <scope>NUCLEOTIDE SEQUENCE [LARGE SCALE GENOMIC DNA]</scope>
    <source>
        <strain evidence="2 3">BSM-130-P53-3C</strain>
    </source>
</reference>
<dbReference type="AlphaFoldDB" id="A0A7X9NQH5"/>
<proteinExistence type="predicted"/>
<organism evidence="2 3">
    <name type="scientific">Bifidobacterium thermophilum</name>
    <dbReference type="NCBI Taxonomy" id="33905"/>
    <lineage>
        <taxon>Bacteria</taxon>
        <taxon>Bacillati</taxon>
        <taxon>Actinomycetota</taxon>
        <taxon>Actinomycetes</taxon>
        <taxon>Bifidobacteriales</taxon>
        <taxon>Bifidobacteriaceae</taxon>
        <taxon>Bifidobacterium</taxon>
    </lineage>
</organism>
<sequence length="155" mass="17087">MNPITAAAQARAECLAELRRKADRGDTDCLPWLIARTEQDPRLLAIHVWMVDQAVFGATRFVARRHVTQAHEWCRPLSPGGRKPRTARRQHPFRPATATLGWLLDGRTGGARLTAWLLAVGLGLGFRLDPPDPYSHGQAGDDRADGTPRADIPAQ</sequence>
<dbReference type="Proteomes" id="UP000588369">
    <property type="component" value="Unassembled WGS sequence"/>
</dbReference>
<name>A0A7X9NQH5_9BIFI</name>
<accession>A0A7X9NQH5</accession>
<dbReference type="EMBL" id="JABAGI010000003">
    <property type="protein sequence ID" value="NME61960.1"/>
    <property type="molecule type" value="Genomic_DNA"/>
</dbReference>